<protein>
    <submittedName>
        <fullName evidence="8">Family 2 glycosyl transferase</fullName>
    </submittedName>
</protein>
<dbReference type="Gene3D" id="3.90.550.10">
    <property type="entry name" value="Spore Coat Polysaccharide Biosynthesis Protein SpsA, Chain A"/>
    <property type="match status" value="1"/>
</dbReference>
<name>A0A2T9JF73_9CAUL</name>
<dbReference type="InterPro" id="IPR050321">
    <property type="entry name" value="Glycosyltr_2/OpgH_subfam"/>
</dbReference>
<evidence type="ECO:0000256" key="4">
    <source>
        <dbReference type="ARBA" id="ARBA00022692"/>
    </source>
</evidence>
<evidence type="ECO:0000256" key="7">
    <source>
        <dbReference type="SAM" id="Phobius"/>
    </source>
</evidence>
<evidence type="ECO:0000256" key="3">
    <source>
        <dbReference type="ARBA" id="ARBA00022679"/>
    </source>
</evidence>
<proteinExistence type="predicted"/>
<organism evidence="8 9">
    <name type="scientific">Caulobacter radicis</name>
    <dbReference type="NCBI Taxonomy" id="2172650"/>
    <lineage>
        <taxon>Bacteria</taxon>
        <taxon>Pseudomonadati</taxon>
        <taxon>Pseudomonadota</taxon>
        <taxon>Alphaproteobacteria</taxon>
        <taxon>Caulobacterales</taxon>
        <taxon>Caulobacteraceae</taxon>
        <taxon>Caulobacter</taxon>
    </lineage>
</organism>
<feature type="transmembrane region" description="Helical" evidence="7">
    <location>
        <begin position="42"/>
        <end position="60"/>
    </location>
</feature>
<comment type="caution">
    <text evidence="8">The sequence shown here is derived from an EMBL/GenBank/DDBJ whole genome shotgun (WGS) entry which is preliminary data.</text>
</comment>
<gene>
    <name evidence="8" type="ORF">DDF65_12310</name>
</gene>
<dbReference type="PANTHER" id="PTHR43867">
    <property type="entry name" value="CELLULOSE SYNTHASE CATALYTIC SUBUNIT A [UDP-FORMING]"/>
    <property type="match status" value="1"/>
</dbReference>
<keyword evidence="9" id="KW-1185">Reference proteome</keyword>
<evidence type="ECO:0000313" key="8">
    <source>
        <dbReference type="EMBL" id="PVM82350.1"/>
    </source>
</evidence>
<comment type="subcellular location">
    <subcellularLocation>
        <location evidence="1">Membrane</location>
        <topology evidence="1">Multi-pass membrane protein</topology>
    </subcellularLocation>
</comment>
<feature type="transmembrane region" description="Helical" evidence="7">
    <location>
        <begin position="352"/>
        <end position="383"/>
    </location>
</feature>
<dbReference type="RefSeq" id="WP_116567642.1">
    <property type="nucleotide sequence ID" value="NZ_QDKP01000037.1"/>
</dbReference>
<dbReference type="EMBL" id="QDKP01000037">
    <property type="protein sequence ID" value="PVM82350.1"/>
    <property type="molecule type" value="Genomic_DNA"/>
</dbReference>
<keyword evidence="3 8" id="KW-0808">Transferase</keyword>
<dbReference type="SUPFAM" id="SSF53448">
    <property type="entry name" value="Nucleotide-diphospho-sugar transferases"/>
    <property type="match status" value="1"/>
</dbReference>
<dbReference type="InterPro" id="IPR029044">
    <property type="entry name" value="Nucleotide-diphossugar_trans"/>
</dbReference>
<feature type="transmembrane region" description="Helical" evidence="7">
    <location>
        <begin position="66"/>
        <end position="85"/>
    </location>
</feature>
<evidence type="ECO:0000313" key="9">
    <source>
        <dbReference type="Proteomes" id="UP000244913"/>
    </source>
</evidence>
<keyword evidence="5 7" id="KW-1133">Transmembrane helix</keyword>
<accession>A0A2T9JF73</accession>
<feature type="transmembrane region" description="Helical" evidence="7">
    <location>
        <begin position="426"/>
        <end position="447"/>
    </location>
</feature>
<dbReference type="GO" id="GO:0016757">
    <property type="term" value="F:glycosyltransferase activity"/>
    <property type="evidence" value="ECO:0007669"/>
    <property type="project" value="UniProtKB-KW"/>
</dbReference>
<evidence type="ECO:0000256" key="2">
    <source>
        <dbReference type="ARBA" id="ARBA00022676"/>
    </source>
</evidence>
<keyword evidence="2" id="KW-0328">Glycosyltransferase</keyword>
<reference evidence="8 9" key="1">
    <citation type="submission" date="2018-04" db="EMBL/GenBank/DDBJ databases">
        <title>The genome sequence of Caulobacter sp. 736.</title>
        <authorList>
            <person name="Gao J."/>
            <person name="Sun J."/>
        </authorList>
    </citation>
    <scope>NUCLEOTIDE SEQUENCE [LARGE SCALE GENOMIC DNA]</scope>
    <source>
        <strain evidence="8 9">736</strain>
    </source>
</reference>
<sequence>MAREERRLHVDGLDHAVLPDPPRVSPLPIADGAHRRLSQAQGVMLTLAGLGLCVAIALAPGPTLEVLRWSGLALFALLATLRLVAALTPRRVNAAPPLPDHALPAYTLLAPLYKEASVAAELVASLDRLDYPRDRLQALIVLEADDAETIAAFHALDLPAFVQVLIVPPGGPKTKPRACNHALERARGEILVIYDAEDAPDPGQLREAAACFAAGPAALACLQAPLRIEIPAISGLVPRQFQQEYAAHFEVLLPALARWRLAFPLGGTSNHFAVAALKAVGGWDAFNVTEDADVGFRLAAAGYALDVIARPTLETAPTTWKAWRPQRARWIKGHLATLLVHLRGPAARRPRVALALFLTLFLSLVSTHLHAPIFAGVVLMILLDLAPDGHAVIDGPGLVLFTYAWSGSAIAAVVGRRRAGGSAKALDLLGLPLIWLLQGWAGCHALWQFVRRPHHWDKTPHAPRAGRRLA</sequence>
<evidence type="ECO:0000256" key="5">
    <source>
        <dbReference type="ARBA" id="ARBA00022989"/>
    </source>
</evidence>
<evidence type="ECO:0000256" key="1">
    <source>
        <dbReference type="ARBA" id="ARBA00004141"/>
    </source>
</evidence>
<dbReference type="Proteomes" id="UP000244913">
    <property type="component" value="Unassembled WGS sequence"/>
</dbReference>
<dbReference type="Pfam" id="PF13641">
    <property type="entry name" value="Glyco_tranf_2_3"/>
    <property type="match status" value="1"/>
</dbReference>
<keyword evidence="4 7" id="KW-0812">Transmembrane</keyword>
<keyword evidence="6 7" id="KW-0472">Membrane</keyword>
<evidence type="ECO:0000256" key="6">
    <source>
        <dbReference type="ARBA" id="ARBA00023136"/>
    </source>
</evidence>
<dbReference type="GO" id="GO:0016020">
    <property type="term" value="C:membrane"/>
    <property type="evidence" value="ECO:0007669"/>
    <property type="project" value="UniProtKB-SubCell"/>
</dbReference>
<feature type="transmembrane region" description="Helical" evidence="7">
    <location>
        <begin position="395"/>
        <end position="414"/>
    </location>
</feature>
<dbReference type="AlphaFoldDB" id="A0A2T9JF73"/>
<dbReference type="PANTHER" id="PTHR43867:SF2">
    <property type="entry name" value="CELLULOSE SYNTHASE CATALYTIC SUBUNIT A [UDP-FORMING]"/>
    <property type="match status" value="1"/>
</dbReference>